<gene>
    <name evidence="4" type="ORF">BG845_00046</name>
</gene>
<sequence length="412" mass="43371">MTADGPAFLADFATLSGFGATERGGVHREAASDADTEQWAWFGRWLAARGFTVVHDRIGNQFGLLERTPGAPYVLVGSHLDSQPFGGRWDGAYGVLAAAHAAHRLAGERHPLNLAVVNWFNEEGSRFTPSMFGSAVFTGALDLGAALDTRDPAGIRVGDRLAATGRTGTGAPALAGIAAYAEIHIEQGRVLEDTGSTIGLVEATWAARKYDLRVIGEQSHTGSTVMADRRDALLGAARLVVLARELSDELSTADAPLHTSVSRMKVEPNSPVTVAREATLNLDLRSPDEPLLARADALLHERVAGIERSARVEIVIAGSHGWGVQPFPAAGVELAGEVADGLGLSHRRIPTVAGHDSVNLNGHVPTVMLFVPSVAGISHNEREHTTDADACAGLDVLTGVLRRLAAGEISGR</sequence>
<evidence type="ECO:0000313" key="4">
    <source>
        <dbReference type="EMBL" id="OSY43926.1"/>
    </source>
</evidence>
<evidence type="ECO:0000256" key="3">
    <source>
        <dbReference type="PIRSR" id="PIRSR001235-1"/>
    </source>
</evidence>
<dbReference type="InterPro" id="IPR002933">
    <property type="entry name" value="Peptidase_M20"/>
</dbReference>
<dbReference type="RefSeq" id="WP_085910411.1">
    <property type="nucleotide sequence ID" value="NZ_AP018920.1"/>
</dbReference>
<dbReference type="EMBL" id="MIGB01000001">
    <property type="protein sequence ID" value="OSY43926.1"/>
    <property type="molecule type" value="Genomic_DNA"/>
</dbReference>
<keyword evidence="2 4" id="KW-0378">Hydrolase</keyword>
<dbReference type="EC" id="3.5.-.-" evidence="4"/>
<dbReference type="PIRSF" id="PIRSF001235">
    <property type="entry name" value="Amidase_carbamoylase"/>
    <property type="match status" value="1"/>
</dbReference>
<dbReference type="InterPro" id="IPR036264">
    <property type="entry name" value="Bact_exopeptidase_dim_dom"/>
</dbReference>
<evidence type="ECO:0000313" key="5">
    <source>
        <dbReference type="Proteomes" id="UP000194360"/>
    </source>
</evidence>
<dbReference type="InterPro" id="IPR010158">
    <property type="entry name" value="Amidase_Cbmase"/>
</dbReference>
<feature type="binding site" evidence="3">
    <location>
        <position position="379"/>
    </location>
    <ligand>
        <name>Zn(2+)</name>
        <dbReference type="ChEBI" id="CHEBI:29105"/>
        <label>2</label>
    </ligand>
</feature>
<dbReference type="Proteomes" id="UP000194360">
    <property type="component" value="Unassembled WGS sequence"/>
</dbReference>
<protein>
    <submittedName>
        <fullName evidence="4">Putative hydrolase</fullName>
        <ecNumber evidence="4">3.5.-.-</ecNumber>
    </submittedName>
</protein>
<dbReference type="PANTHER" id="PTHR32494">
    <property type="entry name" value="ALLANTOATE DEIMINASE-RELATED"/>
    <property type="match status" value="1"/>
</dbReference>
<comment type="cofactor">
    <cofactor evidence="3">
        <name>Zn(2+)</name>
        <dbReference type="ChEBI" id="CHEBI:29105"/>
    </cofactor>
    <text evidence="3">Binds 2 Zn(2+) ions per subunit.</text>
</comment>
<dbReference type="Gene3D" id="3.30.70.360">
    <property type="match status" value="1"/>
</dbReference>
<dbReference type="AlphaFoldDB" id="A0A1Y2N8Y7"/>
<keyword evidence="3" id="KW-0479">Metal-binding</keyword>
<dbReference type="STRING" id="2074.BG845_00046"/>
<dbReference type="NCBIfam" id="NF006772">
    <property type="entry name" value="PRK09290.2-1"/>
    <property type="match status" value="1"/>
</dbReference>
<reference evidence="4 5" key="1">
    <citation type="submission" date="2016-09" db="EMBL/GenBank/DDBJ databases">
        <title>Pseudonocardia autotrophica DSM535, a candidate organism with high potential of specific P450 cytochromes.</title>
        <authorList>
            <person name="Grumaz C."/>
            <person name="Vainshtein Y."/>
            <person name="Kirstahler P."/>
            <person name="Sohn K."/>
        </authorList>
    </citation>
    <scope>NUCLEOTIDE SEQUENCE [LARGE SCALE GENOMIC DNA]</scope>
    <source>
        <strain evidence="4 5">DSM 535</strain>
    </source>
</reference>
<feature type="binding site" evidence="3">
    <location>
        <position position="123"/>
    </location>
    <ligand>
        <name>Zn(2+)</name>
        <dbReference type="ChEBI" id="CHEBI:29105"/>
        <label>2</label>
    </ligand>
</feature>
<name>A0A1Y2N8Y7_PSEAH</name>
<dbReference type="SUPFAM" id="SSF53187">
    <property type="entry name" value="Zn-dependent exopeptidases"/>
    <property type="match status" value="1"/>
</dbReference>
<feature type="binding site" evidence="3">
    <location>
        <position position="90"/>
    </location>
    <ligand>
        <name>Zn(2+)</name>
        <dbReference type="ChEBI" id="CHEBI:29105"/>
        <label>1</label>
    </ligand>
</feature>
<organism evidence="4 5">
    <name type="scientific">Pseudonocardia autotrophica</name>
    <name type="common">Amycolata autotrophica</name>
    <name type="synonym">Nocardia autotrophica</name>
    <dbReference type="NCBI Taxonomy" id="2074"/>
    <lineage>
        <taxon>Bacteria</taxon>
        <taxon>Bacillati</taxon>
        <taxon>Actinomycetota</taxon>
        <taxon>Actinomycetes</taxon>
        <taxon>Pseudonocardiales</taxon>
        <taxon>Pseudonocardiaceae</taxon>
        <taxon>Pseudonocardia</taxon>
    </lineage>
</organism>
<feature type="binding site" evidence="3">
    <location>
        <position position="79"/>
    </location>
    <ligand>
        <name>Zn(2+)</name>
        <dbReference type="ChEBI" id="CHEBI:29105"/>
        <label>1</label>
    </ligand>
</feature>
<keyword evidence="5" id="KW-1185">Reference proteome</keyword>
<accession>A0A1Y2N8Y7</accession>
<comment type="similarity">
    <text evidence="1">Belongs to the peptidase M20 family.</text>
</comment>
<evidence type="ECO:0000256" key="1">
    <source>
        <dbReference type="ARBA" id="ARBA00006153"/>
    </source>
</evidence>
<dbReference type="Gene3D" id="3.40.630.10">
    <property type="entry name" value="Zn peptidases"/>
    <property type="match status" value="1"/>
</dbReference>
<dbReference type="NCBIfam" id="TIGR01879">
    <property type="entry name" value="hydantase"/>
    <property type="match status" value="1"/>
</dbReference>
<comment type="caution">
    <text evidence="4">The sequence shown here is derived from an EMBL/GenBank/DDBJ whole genome shotgun (WGS) entry which is preliminary data.</text>
</comment>
<feature type="binding site" evidence="3">
    <location>
        <position position="90"/>
    </location>
    <ligand>
        <name>Zn(2+)</name>
        <dbReference type="ChEBI" id="CHEBI:29105"/>
        <label>2</label>
    </ligand>
</feature>
<evidence type="ECO:0000256" key="2">
    <source>
        <dbReference type="ARBA" id="ARBA00022801"/>
    </source>
</evidence>
<feature type="binding site" evidence="3">
    <location>
        <position position="184"/>
    </location>
    <ligand>
        <name>Zn(2+)</name>
        <dbReference type="ChEBI" id="CHEBI:29105"/>
        <label>1</label>
    </ligand>
</feature>
<dbReference type="SUPFAM" id="SSF55031">
    <property type="entry name" value="Bacterial exopeptidase dimerisation domain"/>
    <property type="match status" value="1"/>
</dbReference>
<keyword evidence="3" id="KW-0862">Zinc</keyword>
<dbReference type="GO" id="GO:0046872">
    <property type="term" value="F:metal ion binding"/>
    <property type="evidence" value="ECO:0007669"/>
    <property type="project" value="UniProtKB-KW"/>
</dbReference>
<dbReference type="OrthoDB" id="9808195at2"/>
<dbReference type="CDD" id="cd03884">
    <property type="entry name" value="M20_bAS"/>
    <property type="match status" value="1"/>
</dbReference>
<dbReference type="Pfam" id="PF01546">
    <property type="entry name" value="Peptidase_M20"/>
    <property type="match status" value="1"/>
</dbReference>
<proteinExistence type="inferred from homology"/>
<dbReference type="PANTHER" id="PTHR32494:SF5">
    <property type="entry name" value="ALLANTOATE AMIDOHYDROLASE"/>
    <property type="match status" value="1"/>
</dbReference>
<dbReference type="GO" id="GO:0016813">
    <property type="term" value="F:hydrolase activity, acting on carbon-nitrogen (but not peptide) bonds, in linear amidines"/>
    <property type="evidence" value="ECO:0007669"/>
    <property type="project" value="InterPro"/>
</dbReference>